<dbReference type="Pfam" id="PF14567">
    <property type="entry name" value="SUKH_5"/>
    <property type="match status" value="1"/>
</dbReference>
<dbReference type="Proteomes" id="UP000217005">
    <property type="component" value="Unassembled WGS sequence"/>
</dbReference>
<accession>A0A261SU49</accession>
<comment type="caution">
    <text evidence="3">The sequence shown here is derived from an EMBL/GenBank/DDBJ whole genome shotgun (WGS) entry which is preliminary data.</text>
</comment>
<feature type="domain" description="Knr4/Smi1-like" evidence="2">
    <location>
        <begin position="127"/>
        <end position="247"/>
    </location>
</feature>
<dbReference type="SMART" id="SM00860">
    <property type="entry name" value="SMI1_KNR4"/>
    <property type="match status" value="1"/>
</dbReference>
<dbReference type="AlphaFoldDB" id="A0A261SU49"/>
<evidence type="ECO:0000313" key="3">
    <source>
        <dbReference type="EMBL" id="OZI40898.1"/>
    </source>
</evidence>
<proteinExistence type="predicted"/>
<dbReference type="InterPro" id="IPR037883">
    <property type="entry name" value="Knr4/Smi1-like_sf"/>
</dbReference>
<feature type="region of interest" description="Disordered" evidence="1">
    <location>
        <begin position="45"/>
        <end position="64"/>
    </location>
</feature>
<name>A0A261SU49_9BORD</name>
<reference evidence="3 4" key="1">
    <citation type="submission" date="2017-05" db="EMBL/GenBank/DDBJ databases">
        <title>Complete and WGS of Bordetella genogroups.</title>
        <authorList>
            <person name="Spilker T."/>
            <person name="LiPuma J."/>
        </authorList>
    </citation>
    <scope>NUCLEOTIDE SEQUENCE [LARGE SCALE GENOMIC DNA]</scope>
    <source>
        <strain evidence="3 4">AU17610</strain>
    </source>
</reference>
<dbReference type="EMBL" id="NEVL01000001">
    <property type="protein sequence ID" value="OZI40898.1"/>
    <property type="molecule type" value="Genomic_DNA"/>
</dbReference>
<dbReference type="InterPro" id="IPR018958">
    <property type="entry name" value="Knr4/Smi1-like_dom"/>
</dbReference>
<evidence type="ECO:0000259" key="2">
    <source>
        <dbReference type="SMART" id="SM00860"/>
    </source>
</evidence>
<gene>
    <name evidence="3" type="ORF">CEG14_03865</name>
</gene>
<protein>
    <recommendedName>
        <fullName evidence="2">Knr4/Smi1-like domain-containing protein</fullName>
    </recommendedName>
</protein>
<dbReference type="Gene3D" id="3.40.1580.10">
    <property type="entry name" value="SMI1/KNR4-like"/>
    <property type="match status" value="1"/>
</dbReference>
<organism evidence="3 4">
    <name type="scientific">Bordetella genomosp. 1</name>
    <dbReference type="NCBI Taxonomy" id="1395607"/>
    <lineage>
        <taxon>Bacteria</taxon>
        <taxon>Pseudomonadati</taxon>
        <taxon>Pseudomonadota</taxon>
        <taxon>Betaproteobacteria</taxon>
        <taxon>Burkholderiales</taxon>
        <taxon>Alcaligenaceae</taxon>
        <taxon>Bordetella</taxon>
    </lineage>
</organism>
<sequence>MPDRWALLIGYEGLQEASARVSAPAPSADPACATRAPSAAPACTASRAAGDPASTQSSAMASVHPGCASTRHAAMSSFARVQTRQTRPRPANAGPAEIMNTSLTALLAKVDRLPAVDDSLEVEWDGPSTDAAIAAVEKALNIEIRGSYRDFVLLRGGGGLDALRISSIEAEDPLAGACADSLYYREAWCTHALPAHLLVIQRDDDDNEPVCLDTSRVERGENPVVLFYPSSGHLELLAPGFADYYASFLEPYFDDAGL</sequence>
<evidence type="ECO:0000256" key="1">
    <source>
        <dbReference type="SAM" id="MobiDB-lite"/>
    </source>
</evidence>
<evidence type="ECO:0000313" key="4">
    <source>
        <dbReference type="Proteomes" id="UP000217005"/>
    </source>
</evidence>
<dbReference type="SUPFAM" id="SSF160631">
    <property type="entry name" value="SMI1/KNR4-like"/>
    <property type="match status" value="1"/>
</dbReference>